<keyword evidence="1" id="KW-0479">Metal-binding</keyword>
<evidence type="ECO:0000256" key="2">
    <source>
        <dbReference type="SAM" id="MobiDB-lite"/>
    </source>
</evidence>
<dbReference type="GO" id="GO:0008270">
    <property type="term" value="F:zinc ion binding"/>
    <property type="evidence" value="ECO:0007669"/>
    <property type="project" value="UniProtKB-KW"/>
</dbReference>
<dbReference type="Proteomes" id="UP000720189">
    <property type="component" value="Unassembled WGS sequence"/>
</dbReference>
<dbReference type="EMBL" id="JAGMUX010000013">
    <property type="protein sequence ID" value="KAH7240855.1"/>
    <property type="molecule type" value="Genomic_DNA"/>
</dbReference>
<dbReference type="GeneID" id="70223387"/>
<organism evidence="4 5">
    <name type="scientific">Fusarium redolens</name>
    <dbReference type="NCBI Taxonomy" id="48865"/>
    <lineage>
        <taxon>Eukaryota</taxon>
        <taxon>Fungi</taxon>
        <taxon>Dikarya</taxon>
        <taxon>Ascomycota</taxon>
        <taxon>Pezizomycotina</taxon>
        <taxon>Sordariomycetes</taxon>
        <taxon>Hypocreomycetidae</taxon>
        <taxon>Hypocreales</taxon>
        <taxon>Nectriaceae</taxon>
        <taxon>Fusarium</taxon>
        <taxon>Fusarium redolens species complex</taxon>
    </lineage>
</organism>
<reference evidence="4" key="1">
    <citation type="journal article" date="2021" name="Nat. Commun.">
        <title>Genetic determinants of endophytism in the Arabidopsis root mycobiome.</title>
        <authorList>
            <person name="Mesny F."/>
            <person name="Miyauchi S."/>
            <person name="Thiergart T."/>
            <person name="Pickel B."/>
            <person name="Atanasova L."/>
            <person name="Karlsson M."/>
            <person name="Huettel B."/>
            <person name="Barry K.W."/>
            <person name="Haridas S."/>
            <person name="Chen C."/>
            <person name="Bauer D."/>
            <person name="Andreopoulos W."/>
            <person name="Pangilinan J."/>
            <person name="LaButti K."/>
            <person name="Riley R."/>
            <person name="Lipzen A."/>
            <person name="Clum A."/>
            <person name="Drula E."/>
            <person name="Henrissat B."/>
            <person name="Kohler A."/>
            <person name="Grigoriev I.V."/>
            <person name="Martin F.M."/>
            <person name="Hacquard S."/>
        </authorList>
    </citation>
    <scope>NUCLEOTIDE SEQUENCE</scope>
    <source>
        <strain evidence="4">MPI-CAGE-AT-0023</strain>
    </source>
</reference>
<evidence type="ECO:0000313" key="5">
    <source>
        <dbReference type="Proteomes" id="UP000720189"/>
    </source>
</evidence>
<dbReference type="OrthoDB" id="5305647at2759"/>
<keyword evidence="5" id="KW-1185">Reference proteome</keyword>
<dbReference type="RefSeq" id="XP_046046369.1">
    <property type="nucleotide sequence ID" value="XM_046193433.1"/>
</dbReference>
<proteinExistence type="predicted"/>
<dbReference type="AlphaFoldDB" id="A0A9P9K1S7"/>
<evidence type="ECO:0000256" key="1">
    <source>
        <dbReference type="PROSITE-ProRule" id="PRU00042"/>
    </source>
</evidence>
<feature type="domain" description="C2H2-type" evidence="3">
    <location>
        <begin position="415"/>
        <end position="445"/>
    </location>
</feature>
<gene>
    <name evidence="4" type="ORF">BKA55DRAFT_575897</name>
</gene>
<dbReference type="SMART" id="SM00355">
    <property type="entry name" value="ZnF_C2H2"/>
    <property type="match status" value="2"/>
</dbReference>
<dbReference type="PROSITE" id="PS50157">
    <property type="entry name" value="ZINC_FINGER_C2H2_2"/>
    <property type="match status" value="1"/>
</dbReference>
<feature type="compositionally biased region" description="Polar residues" evidence="2">
    <location>
        <begin position="401"/>
        <end position="414"/>
    </location>
</feature>
<protein>
    <recommendedName>
        <fullName evidence="3">C2H2-type domain-containing protein</fullName>
    </recommendedName>
</protein>
<evidence type="ECO:0000259" key="3">
    <source>
        <dbReference type="PROSITE" id="PS50157"/>
    </source>
</evidence>
<feature type="compositionally biased region" description="Polar residues" evidence="2">
    <location>
        <begin position="377"/>
        <end position="389"/>
    </location>
</feature>
<sequence>MADPGITNKWVWHLRSREGPRNPPDEFEYLRDIQAYLLAIEMKGIYAGLVEVETKCTEIDQGNSSNTESNPDLSAEQWEDLGTLQRTLLDKHNDFYFASSPLRPQLHQFKKLAYDHSFHSRPLRRFSDRLLPLLRREQDLETSRRWLDVMKLTSSLIQILSDEYYYYEEVAFLDAFEQIEAILERLMLWFRNKYDSLNYNKDETEEQDLCEPTFEFPNNIRYICTTMPWTIRPALLVLWGVCWMFIIGSGGTEQEKLTAVDPITSPLPNTYNLQGDLPSIIGAGLQTSAVNEFDSTVDLSQIIMDSFLNEDTGMINVLNGPLDSLQTIPQTLNFLATDFGWRGIAENSEFARQEPDEAAGLSCAAVIRIPVTRSQISSGENSSMISTSDADFADHHDRESNPNQYSEGQKSQPRFSCPDCGKTYTRLSSLKRHQSEAPFHAESSSKGLFPCPYTNCKRAIGKSPFQRNDRLKRHLETCKHHNRVSSSREESTSSRSSSALTPTLADALQCQDPGPEEAVNANGTRKRARSESDEVLSDDSFKKEIMKKRKSKAKEVEEKKAVYLQSLKELESIDNTIHVFYGSGPDS</sequence>
<name>A0A9P9K1S7_FUSRE</name>
<dbReference type="Gene3D" id="3.30.160.60">
    <property type="entry name" value="Classic Zinc Finger"/>
    <property type="match status" value="1"/>
</dbReference>
<keyword evidence="1" id="KW-0862">Zinc</keyword>
<feature type="region of interest" description="Disordered" evidence="2">
    <location>
        <begin position="476"/>
        <end position="538"/>
    </location>
</feature>
<evidence type="ECO:0000313" key="4">
    <source>
        <dbReference type="EMBL" id="KAH7240855.1"/>
    </source>
</evidence>
<accession>A0A9P9K1S7</accession>
<feature type="region of interest" description="Disordered" evidence="2">
    <location>
        <begin position="377"/>
        <end position="417"/>
    </location>
</feature>
<dbReference type="Pfam" id="PF00096">
    <property type="entry name" value="zf-C2H2"/>
    <property type="match status" value="1"/>
</dbReference>
<keyword evidence="1" id="KW-0863">Zinc-finger</keyword>
<dbReference type="InterPro" id="IPR013087">
    <property type="entry name" value="Znf_C2H2_type"/>
</dbReference>
<comment type="caution">
    <text evidence="4">The sequence shown here is derived from an EMBL/GenBank/DDBJ whole genome shotgun (WGS) entry which is preliminary data.</text>
</comment>